<dbReference type="EMBL" id="JXTC01000066">
    <property type="protein sequence ID" value="PON92339.1"/>
    <property type="molecule type" value="Genomic_DNA"/>
</dbReference>
<sequence length="49" mass="5731">LRETTMQSLELLFFTKLVTVEDEVVVINSCVLPNKTLMLVYRWSSYCNC</sequence>
<comment type="caution">
    <text evidence="1">The sequence shown here is derived from an EMBL/GenBank/DDBJ whole genome shotgun (WGS) entry which is preliminary data.</text>
</comment>
<dbReference type="AlphaFoldDB" id="A0A2P5F3M5"/>
<gene>
    <name evidence="1" type="ORF">TorRG33x02_118440</name>
</gene>
<name>A0A2P5F3M5_TREOI</name>
<reference evidence="2" key="1">
    <citation type="submission" date="2016-06" db="EMBL/GenBank/DDBJ databases">
        <title>Parallel loss of symbiosis genes in relatives of nitrogen-fixing non-legume Parasponia.</title>
        <authorList>
            <person name="Van Velzen R."/>
            <person name="Holmer R."/>
            <person name="Bu F."/>
            <person name="Rutten L."/>
            <person name="Van Zeijl A."/>
            <person name="Liu W."/>
            <person name="Santuari L."/>
            <person name="Cao Q."/>
            <person name="Sharma T."/>
            <person name="Shen D."/>
            <person name="Roswanjaya Y."/>
            <person name="Wardhani T."/>
            <person name="Kalhor M.S."/>
            <person name="Jansen J."/>
            <person name="Van den Hoogen J."/>
            <person name="Gungor B."/>
            <person name="Hartog M."/>
            <person name="Hontelez J."/>
            <person name="Verver J."/>
            <person name="Yang W.-C."/>
            <person name="Schijlen E."/>
            <person name="Repin R."/>
            <person name="Schilthuizen M."/>
            <person name="Schranz E."/>
            <person name="Heidstra R."/>
            <person name="Miyata K."/>
            <person name="Fedorova E."/>
            <person name="Kohlen W."/>
            <person name="Bisseling T."/>
            <person name="Smit S."/>
            <person name="Geurts R."/>
        </authorList>
    </citation>
    <scope>NUCLEOTIDE SEQUENCE [LARGE SCALE GENOMIC DNA]</scope>
    <source>
        <strain evidence="2">cv. RG33-2</strain>
    </source>
</reference>
<dbReference type="Proteomes" id="UP000237000">
    <property type="component" value="Unassembled WGS sequence"/>
</dbReference>
<organism evidence="1 2">
    <name type="scientific">Trema orientale</name>
    <name type="common">Charcoal tree</name>
    <name type="synonym">Celtis orientalis</name>
    <dbReference type="NCBI Taxonomy" id="63057"/>
    <lineage>
        <taxon>Eukaryota</taxon>
        <taxon>Viridiplantae</taxon>
        <taxon>Streptophyta</taxon>
        <taxon>Embryophyta</taxon>
        <taxon>Tracheophyta</taxon>
        <taxon>Spermatophyta</taxon>
        <taxon>Magnoliopsida</taxon>
        <taxon>eudicotyledons</taxon>
        <taxon>Gunneridae</taxon>
        <taxon>Pentapetalae</taxon>
        <taxon>rosids</taxon>
        <taxon>fabids</taxon>
        <taxon>Rosales</taxon>
        <taxon>Cannabaceae</taxon>
        <taxon>Trema</taxon>
    </lineage>
</organism>
<evidence type="ECO:0000313" key="1">
    <source>
        <dbReference type="EMBL" id="PON92339.1"/>
    </source>
</evidence>
<evidence type="ECO:0000313" key="2">
    <source>
        <dbReference type="Proteomes" id="UP000237000"/>
    </source>
</evidence>
<accession>A0A2P5F3M5</accession>
<protein>
    <submittedName>
        <fullName evidence="1">Uncharacterized protein</fullName>
    </submittedName>
</protein>
<keyword evidence="2" id="KW-1185">Reference proteome</keyword>
<feature type="non-terminal residue" evidence="1">
    <location>
        <position position="1"/>
    </location>
</feature>
<proteinExistence type="predicted"/>
<dbReference type="InParanoid" id="A0A2P5F3M5"/>